<accession>A0A841ZS47</accession>
<dbReference type="RefSeq" id="WP_185374434.1">
    <property type="nucleotide sequence ID" value="NZ_JAARRM010000004.1"/>
</dbReference>
<protein>
    <recommendedName>
        <fullName evidence="9">Transcription factor FapR</fullName>
    </recommendedName>
    <alternativeName>
        <fullName evidence="9">Fatty acid and phospholipid biosynthesis regulator</fullName>
    </alternativeName>
</protein>
<gene>
    <name evidence="9 10" type="primary">fapR</name>
    <name evidence="10" type="ORF">HB912_10615</name>
</gene>
<keyword evidence="2 9" id="KW-0444">Lipid biosynthesis</keyword>
<evidence type="ECO:0000256" key="8">
    <source>
        <dbReference type="ARBA" id="ARBA00023163"/>
    </source>
</evidence>
<dbReference type="HAMAP" id="MF_01814">
    <property type="entry name" value="Transcrip_fact_FapR"/>
    <property type="match status" value="1"/>
</dbReference>
<dbReference type="InterPro" id="IPR029069">
    <property type="entry name" value="HotDog_dom_sf"/>
</dbReference>
<dbReference type="InterPro" id="IPR036390">
    <property type="entry name" value="WH_DNA-bd_sf"/>
</dbReference>
<dbReference type="NCBIfam" id="NF003359">
    <property type="entry name" value="PRK04424.1"/>
    <property type="match status" value="1"/>
</dbReference>
<evidence type="ECO:0000256" key="2">
    <source>
        <dbReference type="ARBA" id="ARBA00022516"/>
    </source>
</evidence>
<dbReference type="InterPro" id="IPR036388">
    <property type="entry name" value="WH-like_DNA-bd_sf"/>
</dbReference>
<dbReference type="Gene3D" id="1.10.10.10">
    <property type="entry name" value="Winged helix-like DNA-binding domain superfamily/Winged helix DNA-binding domain"/>
    <property type="match status" value="1"/>
</dbReference>
<keyword evidence="8 9" id="KW-0804">Transcription</keyword>
<proteinExistence type="inferred from homology"/>
<evidence type="ECO:0000256" key="9">
    <source>
        <dbReference type="HAMAP-Rule" id="MF_01814"/>
    </source>
</evidence>
<organism evidence="10 11">
    <name type="scientific">Listeria aquatica</name>
    <dbReference type="NCBI Taxonomy" id="1494960"/>
    <lineage>
        <taxon>Bacteria</taxon>
        <taxon>Bacillati</taxon>
        <taxon>Bacillota</taxon>
        <taxon>Bacilli</taxon>
        <taxon>Bacillales</taxon>
        <taxon>Listeriaceae</taxon>
        <taxon>Listeria</taxon>
    </lineage>
</organism>
<dbReference type="InterPro" id="IPR017275">
    <property type="entry name" value="Transcription_factor_FapR"/>
</dbReference>
<comment type="function">
    <text evidence="9">Transcriptional factor involved in regulation of membrane lipid biosynthesis by repressing genes involved in fatty acid and phospholipid metabolism.</text>
</comment>
<comment type="caution">
    <text evidence="10">The sequence shown here is derived from an EMBL/GenBank/DDBJ whole genome shotgun (WGS) entry which is preliminary data.</text>
</comment>
<reference evidence="10 11" key="1">
    <citation type="submission" date="2020-03" db="EMBL/GenBank/DDBJ databases">
        <title>Soil Listeria distribution.</title>
        <authorList>
            <person name="Liao J."/>
            <person name="Wiedmann M."/>
        </authorList>
    </citation>
    <scope>NUCLEOTIDE SEQUENCE [LARGE SCALE GENOMIC DNA]</scope>
    <source>
        <strain evidence="10 11">FSL L7-1507</strain>
    </source>
</reference>
<evidence type="ECO:0000256" key="5">
    <source>
        <dbReference type="ARBA" id="ARBA00023098"/>
    </source>
</evidence>
<comment type="similarity">
    <text evidence="9">Belongs to the FapR family.</text>
</comment>
<dbReference type="SUPFAM" id="SSF46785">
    <property type="entry name" value="Winged helix' DNA-binding domain"/>
    <property type="match status" value="1"/>
</dbReference>
<dbReference type="Proteomes" id="UP000559885">
    <property type="component" value="Unassembled WGS sequence"/>
</dbReference>
<keyword evidence="1 9" id="KW-0678">Repressor</keyword>
<evidence type="ECO:0000256" key="4">
    <source>
        <dbReference type="ARBA" id="ARBA00023015"/>
    </source>
</evidence>
<dbReference type="PIRSF" id="PIRSF037733">
    <property type="entry name" value="Transcription_factor_FapR"/>
    <property type="match status" value="1"/>
</dbReference>
<evidence type="ECO:0000256" key="3">
    <source>
        <dbReference type="ARBA" id="ARBA00022832"/>
    </source>
</evidence>
<dbReference type="Gene3D" id="3.10.129.10">
    <property type="entry name" value="Hotdog Thioesterase"/>
    <property type="match status" value="1"/>
</dbReference>
<evidence type="ECO:0000313" key="10">
    <source>
        <dbReference type="EMBL" id="MBC1522098.1"/>
    </source>
</evidence>
<dbReference type="EMBL" id="JAARRM010000004">
    <property type="protein sequence ID" value="MBC1522098.1"/>
    <property type="molecule type" value="Genomic_DNA"/>
</dbReference>
<keyword evidence="5 9" id="KW-0443">Lipid metabolism</keyword>
<evidence type="ECO:0000256" key="1">
    <source>
        <dbReference type="ARBA" id="ARBA00022491"/>
    </source>
</evidence>
<keyword evidence="4 9" id="KW-0805">Transcription regulation</keyword>
<evidence type="ECO:0000313" key="11">
    <source>
        <dbReference type="Proteomes" id="UP000559885"/>
    </source>
</evidence>
<sequence>MKKYPKKERQAKLQEVIDANPFITDDELAKAFNVSVQTVRLDRVALSIPELRERIKHVASENFTDSVKSLPLEEVIGEIIDIKLNESAISIFDVKEEHVFKRNHIARGHHLFAQANSLATAVIPNELALTTQATVRFVRQVKLNERVVSKALVRKQTGERAITIVDVRSYVGDEVVLKGKFEMYHATEKVKRTDENENSN</sequence>
<dbReference type="SUPFAM" id="SSF54637">
    <property type="entry name" value="Thioesterase/thiol ester dehydrase-isomerase"/>
    <property type="match status" value="1"/>
</dbReference>
<dbReference type="GO" id="GO:0045892">
    <property type="term" value="P:negative regulation of DNA-templated transcription"/>
    <property type="evidence" value="ECO:0007669"/>
    <property type="project" value="UniProtKB-UniRule"/>
</dbReference>
<keyword evidence="3 9" id="KW-0276">Fatty acid metabolism</keyword>
<keyword evidence="6 9" id="KW-0238">DNA-binding</keyword>
<dbReference type="GO" id="GO:0006633">
    <property type="term" value="P:fatty acid biosynthetic process"/>
    <property type="evidence" value="ECO:0007669"/>
    <property type="project" value="UniProtKB-KW"/>
</dbReference>
<keyword evidence="7 9" id="KW-0275">Fatty acid biosynthesis</keyword>
<dbReference type="GO" id="GO:0003677">
    <property type="term" value="F:DNA binding"/>
    <property type="evidence" value="ECO:0007669"/>
    <property type="project" value="UniProtKB-KW"/>
</dbReference>
<evidence type="ECO:0000256" key="7">
    <source>
        <dbReference type="ARBA" id="ARBA00023160"/>
    </source>
</evidence>
<dbReference type="GO" id="GO:0045717">
    <property type="term" value="P:negative regulation of fatty acid biosynthetic process"/>
    <property type="evidence" value="ECO:0007669"/>
    <property type="project" value="UniProtKB-UniRule"/>
</dbReference>
<dbReference type="GO" id="GO:0003700">
    <property type="term" value="F:DNA-binding transcription factor activity"/>
    <property type="evidence" value="ECO:0007669"/>
    <property type="project" value="UniProtKB-UniRule"/>
</dbReference>
<dbReference type="AlphaFoldDB" id="A0A841ZS47"/>
<evidence type="ECO:0000256" key="6">
    <source>
        <dbReference type="ARBA" id="ARBA00023125"/>
    </source>
</evidence>
<name>A0A841ZS47_9LIST</name>